<comment type="caution">
    <text evidence="2">The sequence shown here is derived from an EMBL/GenBank/DDBJ whole genome shotgun (WGS) entry which is preliminary data.</text>
</comment>
<dbReference type="AlphaFoldDB" id="A0A074SA52"/>
<keyword evidence="3" id="KW-1185">Reference proteome</keyword>
<evidence type="ECO:0000313" key="2">
    <source>
        <dbReference type="EMBL" id="KEP46907.1"/>
    </source>
</evidence>
<feature type="compositionally biased region" description="Basic and acidic residues" evidence="1">
    <location>
        <begin position="1"/>
        <end position="18"/>
    </location>
</feature>
<feature type="compositionally biased region" description="Low complexity" evidence="1">
    <location>
        <begin position="523"/>
        <end position="533"/>
    </location>
</feature>
<dbReference type="Proteomes" id="UP000027456">
    <property type="component" value="Unassembled WGS sequence"/>
</dbReference>
<feature type="region of interest" description="Disordered" evidence="1">
    <location>
        <begin position="1"/>
        <end position="76"/>
    </location>
</feature>
<reference evidence="2 3" key="1">
    <citation type="submission" date="2013-12" db="EMBL/GenBank/DDBJ databases">
        <authorList>
            <person name="Cubeta M."/>
            <person name="Pakala S."/>
            <person name="Fedorova N."/>
            <person name="Thomas E."/>
            <person name="Dean R."/>
            <person name="Jabaji S."/>
            <person name="Neate S."/>
            <person name="Toda T."/>
            <person name="Tavantzis S."/>
            <person name="Vilgalys R."/>
            <person name="Bharathan N."/>
            <person name="Pakala S."/>
            <person name="Losada L.S."/>
            <person name="Zafar N."/>
            <person name="Nierman W."/>
        </authorList>
    </citation>
    <scope>NUCLEOTIDE SEQUENCE [LARGE SCALE GENOMIC DNA]</scope>
    <source>
        <strain evidence="2 3">123E</strain>
    </source>
</reference>
<dbReference type="EMBL" id="AZST01000907">
    <property type="protein sequence ID" value="KEP46907.1"/>
    <property type="molecule type" value="Genomic_DNA"/>
</dbReference>
<protein>
    <submittedName>
        <fullName evidence="2">Uncharacterized protein</fullName>
    </submittedName>
</protein>
<feature type="compositionally biased region" description="Basic and acidic residues" evidence="1">
    <location>
        <begin position="553"/>
        <end position="566"/>
    </location>
</feature>
<feature type="compositionally biased region" description="Basic and acidic residues" evidence="1">
    <location>
        <begin position="34"/>
        <end position="67"/>
    </location>
</feature>
<feature type="compositionally biased region" description="Polar residues" evidence="1">
    <location>
        <begin position="330"/>
        <end position="368"/>
    </location>
</feature>
<feature type="compositionally biased region" description="Polar residues" evidence="1">
    <location>
        <begin position="177"/>
        <end position="189"/>
    </location>
</feature>
<evidence type="ECO:0000256" key="1">
    <source>
        <dbReference type="SAM" id="MobiDB-lite"/>
    </source>
</evidence>
<gene>
    <name evidence="2" type="ORF">V565_176210</name>
</gene>
<organism evidence="2 3">
    <name type="scientific">Rhizoctonia solani 123E</name>
    <dbReference type="NCBI Taxonomy" id="1423351"/>
    <lineage>
        <taxon>Eukaryota</taxon>
        <taxon>Fungi</taxon>
        <taxon>Dikarya</taxon>
        <taxon>Basidiomycota</taxon>
        <taxon>Agaricomycotina</taxon>
        <taxon>Agaricomycetes</taxon>
        <taxon>Cantharellales</taxon>
        <taxon>Ceratobasidiaceae</taxon>
        <taxon>Rhizoctonia</taxon>
    </lineage>
</organism>
<feature type="region of interest" description="Disordered" evidence="1">
    <location>
        <begin position="450"/>
        <end position="603"/>
    </location>
</feature>
<feature type="compositionally biased region" description="Polar residues" evidence="1">
    <location>
        <begin position="543"/>
        <end position="552"/>
    </location>
</feature>
<feature type="compositionally biased region" description="Low complexity" evidence="1">
    <location>
        <begin position="312"/>
        <end position="328"/>
    </location>
</feature>
<feature type="compositionally biased region" description="Pro residues" evidence="1">
    <location>
        <begin position="272"/>
        <end position="286"/>
    </location>
</feature>
<accession>A0A074SA52</accession>
<name>A0A074SA52_9AGAM</name>
<evidence type="ECO:0000313" key="3">
    <source>
        <dbReference type="Proteomes" id="UP000027456"/>
    </source>
</evidence>
<sequence>MSQIDPDGHRRSLREIRKTAKRQAMGQPNLDDDKDIKDQQDTSRSHENKVVADVKRQRTQERTHTESLKSQAQAELDKAEAMVRMMYDVGDSPGLDSNDPNYELLRKIMHLTGRSHAGQGLTTEELQEILDNPTADDPEANETFGKSSGLLADRPEDSTTWQPDQPELASYYPGVRTASSRGIKVNTNGFKLFPTPTILSEHSHPASKNSSSSKKRPVSTDTPPPPGTTTTPASLELRSRKGSVVPPQATSRYSPSMRTDNTTIHGGTPSHPQHPPAPPHPDPTPLAPTYKATIIGGTPTRPLKPLPRASIGTKSALALSASTSPGPSKVRSTLTESRPSQGQPSAQAPDSNINNSAEQVMSVSSTPPRLTAPEKGKGRALSPEFIPRDSHPTHAAKLNEAYNELKAAWEAWGLRCHEITKGQPLSDELNQLATRLRDCRFRYNALKEDTPEPSILRDGSTPISIRSLTHSNSSKHGSGDVLNVSTSQASRPTHRSQIGGSAKTSHLANGLPSTLSSAPVFRASSSTNTSAAAPKDVHPPTPSQLSRSGTRSSPRDSSEEHQQHEVEDAEDDIGDGQVLDDDDDDNGDEQQTENGQPARQVRSEVGVDWFVYIRIPLRIGTNRKRKRISRF</sequence>
<feature type="compositionally biased region" description="Polar residues" evidence="1">
    <location>
        <begin position="461"/>
        <end position="476"/>
    </location>
</feature>
<feature type="compositionally biased region" description="Polar residues" evidence="1">
    <location>
        <begin position="483"/>
        <end position="517"/>
    </location>
</feature>
<dbReference type="HOGENOM" id="CLU_433561_0_0_1"/>
<feature type="compositionally biased region" description="Acidic residues" evidence="1">
    <location>
        <begin position="567"/>
        <end position="591"/>
    </location>
</feature>
<proteinExistence type="predicted"/>
<feature type="region of interest" description="Disordered" evidence="1">
    <location>
        <begin position="117"/>
        <end position="392"/>
    </location>
</feature>
<feature type="compositionally biased region" description="Polar residues" evidence="1">
    <location>
        <begin position="248"/>
        <end position="265"/>
    </location>
</feature>